<feature type="region of interest" description="Disordered" evidence="1">
    <location>
        <begin position="235"/>
        <end position="273"/>
    </location>
</feature>
<evidence type="ECO:0000313" key="2">
    <source>
        <dbReference type="EMBL" id="KAK7575455.1"/>
    </source>
</evidence>
<evidence type="ECO:0000256" key="1">
    <source>
        <dbReference type="SAM" id="MobiDB-lite"/>
    </source>
</evidence>
<feature type="compositionally biased region" description="Basic and acidic residues" evidence="1">
    <location>
        <begin position="58"/>
        <end position="69"/>
    </location>
</feature>
<dbReference type="Proteomes" id="UP001367676">
    <property type="component" value="Unassembled WGS sequence"/>
</dbReference>
<organism evidence="2 3">
    <name type="scientific">Parthenolecanium corni</name>
    <dbReference type="NCBI Taxonomy" id="536013"/>
    <lineage>
        <taxon>Eukaryota</taxon>
        <taxon>Metazoa</taxon>
        <taxon>Ecdysozoa</taxon>
        <taxon>Arthropoda</taxon>
        <taxon>Hexapoda</taxon>
        <taxon>Insecta</taxon>
        <taxon>Pterygota</taxon>
        <taxon>Neoptera</taxon>
        <taxon>Paraneoptera</taxon>
        <taxon>Hemiptera</taxon>
        <taxon>Sternorrhyncha</taxon>
        <taxon>Coccoidea</taxon>
        <taxon>Coccidae</taxon>
        <taxon>Parthenolecanium</taxon>
    </lineage>
</organism>
<sequence>MGSCVRNMHAARHASDKELAATTDERQFSKLLGKRTGLVYSAAAHAHVAQGRRVAGRRSAECAKNERSRSRTSQQLKRRRPSEWPRPDSQSLPSRLLTFAIEARQWLFGNERLRKGPQPRSGSRSAFGFGEGGGERGRRVFAEAVVVVVDQRGQRRRRNGVTAGRIRDDVGFRYELPFVGRVLAIRLDAFGIRPADGRDAGQAGGSFERAPFPAYLEAGHTKIIIRREAHFRGEKFGRNASATATNKRRKSDSRREEERAVGRHNSRRRVHAD</sequence>
<comment type="caution">
    <text evidence="2">The sequence shown here is derived from an EMBL/GenBank/DDBJ whole genome shotgun (WGS) entry which is preliminary data.</text>
</comment>
<dbReference type="AlphaFoldDB" id="A0AAN9T8C6"/>
<feature type="region of interest" description="Disordered" evidence="1">
    <location>
        <begin position="50"/>
        <end position="91"/>
    </location>
</feature>
<accession>A0AAN9T8C6</accession>
<feature type="compositionally biased region" description="Basic residues" evidence="1">
    <location>
        <begin position="262"/>
        <end position="273"/>
    </location>
</feature>
<keyword evidence="3" id="KW-1185">Reference proteome</keyword>
<dbReference type="EMBL" id="JBBCAQ010000036">
    <property type="protein sequence ID" value="KAK7575455.1"/>
    <property type="molecule type" value="Genomic_DNA"/>
</dbReference>
<evidence type="ECO:0000313" key="3">
    <source>
        <dbReference type="Proteomes" id="UP001367676"/>
    </source>
</evidence>
<gene>
    <name evidence="2" type="ORF">V9T40_011741</name>
</gene>
<reference evidence="2 3" key="1">
    <citation type="submission" date="2024-03" db="EMBL/GenBank/DDBJ databases">
        <title>Adaptation during the transition from Ophiocordyceps entomopathogen to insect associate is accompanied by gene loss and intensified selection.</title>
        <authorList>
            <person name="Ward C.M."/>
            <person name="Onetto C.A."/>
            <person name="Borneman A.R."/>
        </authorList>
    </citation>
    <scope>NUCLEOTIDE SEQUENCE [LARGE SCALE GENOMIC DNA]</scope>
    <source>
        <strain evidence="2">AWRI1</strain>
        <tissue evidence="2">Single Adult Female</tissue>
    </source>
</reference>
<proteinExistence type="predicted"/>
<protein>
    <submittedName>
        <fullName evidence="2">Uncharacterized protein</fullName>
    </submittedName>
</protein>
<name>A0AAN9T8C6_9HEMI</name>